<dbReference type="EMBL" id="BNBA01000004">
    <property type="protein sequence ID" value="GHH49001.1"/>
    <property type="molecule type" value="Genomic_DNA"/>
</dbReference>
<reference evidence="1" key="2">
    <citation type="submission" date="2020-09" db="EMBL/GenBank/DDBJ databases">
        <authorList>
            <person name="Sun Q."/>
            <person name="Ohkuma M."/>
        </authorList>
    </citation>
    <scope>NUCLEOTIDE SEQUENCE</scope>
    <source>
        <strain evidence="1">JCM 13306</strain>
    </source>
</reference>
<name>A0A919F5T6_9XANT</name>
<reference evidence="1" key="1">
    <citation type="journal article" date="2014" name="Int. J. Syst. Evol. Microbiol.">
        <title>Complete genome sequence of Corynebacterium casei LMG S-19264T (=DSM 44701T), isolated from a smear-ripened cheese.</title>
        <authorList>
            <consortium name="US DOE Joint Genome Institute (JGI-PGF)"/>
            <person name="Walter F."/>
            <person name="Albersmeier A."/>
            <person name="Kalinowski J."/>
            <person name="Ruckert C."/>
        </authorList>
    </citation>
    <scope>NUCLEOTIDE SEQUENCE</scope>
    <source>
        <strain evidence="1">JCM 13306</strain>
    </source>
</reference>
<dbReference type="Gene3D" id="2.60.120.200">
    <property type="match status" value="1"/>
</dbReference>
<sequence>MTRTEESHIRRPGRFHSQFGADPYLKARYEDFRIWNGALDAAQVASLAQGR</sequence>
<protein>
    <submittedName>
        <fullName evidence="1">Uncharacterized protein</fullName>
    </submittedName>
</protein>
<comment type="caution">
    <text evidence="1">The sequence shown here is derived from an EMBL/GenBank/DDBJ whole genome shotgun (WGS) entry which is preliminary data.</text>
</comment>
<dbReference type="AlphaFoldDB" id="A0A919F5T6"/>
<evidence type="ECO:0000313" key="1">
    <source>
        <dbReference type="EMBL" id="GHH49001.1"/>
    </source>
</evidence>
<accession>A0A919F5T6</accession>
<proteinExistence type="predicted"/>
<gene>
    <name evidence="1" type="ORF">GCM10009090_07820</name>
</gene>
<organism evidence="1 2">
    <name type="scientific">Xanthomonas boreopolis</name>
    <dbReference type="NCBI Taxonomy" id="86183"/>
    <lineage>
        <taxon>Bacteria</taxon>
        <taxon>Pseudomonadati</taxon>
        <taxon>Pseudomonadota</taxon>
        <taxon>Gammaproteobacteria</taxon>
        <taxon>Lysobacterales</taxon>
        <taxon>Lysobacteraceae</taxon>
        <taxon>Xanthomonas</taxon>
    </lineage>
</organism>
<evidence type="ECO:0000313" key="2">
    <source>
        <dbReference type="Proteomes" id="UP000623958"/>
    </source>
</evidence>
<dbReference type="Proteomes" id="UP000623958">
    <property type="component" value="Unassembled WGS sequence"/>
</dbReference>
<dbReference type="RefSeq" id="WP_434025895.1">
    <property type="nucleotide sequence ID" value="NZ_BNBA01000004.1"/>
</dbReference>
<keyword evidence="2" id="KW-1185">Reference proteome</keyword>